<gene>
    <name evidence="1" type="ORF">Sjap_001846</name>
</gene>
<dbReference type="PANTHER" id="PTHR34670:SF8">
    <property type="entry name" value="EXPRESSED PROTEIN"/>
    <property type="match status" value="1"/>
</dbReference>
<accession>A0AAP0KKW8</accession>
<keyword evidence="2" id="KW-1185">Reference proteome</keyword>
<comment type="caution">
    <text evidence="1">The sequence shown here is derived from an EMBL/GenBank/DDBJ whole genome shotgun (WGS) entry which is preliminary data.</text>
</comment>
<reference evidence="1 2" key="1">
    <citation type="submission" date="2024-01" db="EMBL/GenBank/DDBJ databases">
        <title>Genome assemblies of Stephania.</title>
        <authorList>
            <person name="Yang L."/>
        </authorList>
    </citation>
    <scope>NUCLEOTIDE SEQUENCE [LARGE SCALE GENOMIC DNA]</scope>
    <source>
        <strain evidence="1">QJT</strain>
        <tissue evidence="1">Leaf</tissue>
    </source>
</reference>
<name>A0AAP0KKW8_9MAGN</name>
<evidence type="ECO:0000313" key="1">
    <source>
        <dbReference type="EMBL" id="KAK9154366.1"/>
    </source>
</evidence>
<dbReference type="PANTHER" id="PTHR34670">
    <property type="entry name" value="EXPRESSED PROTEIN"/>
    <property type="match status" value="1"/>
</dbReference>
<evidence type="ECO:0000313" key="2">
    <source>
        <dbReference type="Proteomes" id="UP001417504"/>
    </source>
</evidence>
<sequence>MEGLIPYVYRAIVRYNSAGGQPPTPTSWFKESPTTSPFSYVRLPGSDSGRFHPAAPSHETINSAQTFILNRSTTTTSSSAATAPITTQSLLCRTAAASQFCREVLLIHNCIEQTNCPVLMQWITPPLAHR</sequence>
<dbReference type="EMBL" id="JBBNAE010000001">
    <property type="protein sequence ID" value="KAK9154366.1"/>
    <property type="molecule type" value="Genomic_DNA"/>
</dbReference>
<dbReference type="Proteomes" id="UP001417504">
    <property type="component" value="Unassembled WGS sequence"/>
</dbReference>
<dbReference type="AlphaFoldDB" id="A0AAP0KKW8"/>
<protein>
    <submittedName>
        <fullName evidence="1">Uncharacterized protein</fullName>
    </submittedName>
</protein>
<organism evidence="1 2">
    <name type="scientific">Stephania japonica</name>
    <dbReference type="NCBI Taxonomy" id="461633"/>
    <lineage>
        <taxon>Eukaryota</taxon>
        <taxon>Viridiplantae</taxon>
        <taxon>Streptophyta</taxon>
        <taxon>Embryophyta</taxon>
        <taxon>Tracheophyta</taxon>
        <taxon>Spermatophyta</taxon>
        <taxon>Magnoliopsida</taxon>
        <taxon>Ranunculales</taxon>
        <taxon>Menispermaceae</taxon>
        <taxon>Menispermoideae</taxon>
        <taxon>Cissampelideae</taxon>
        <taxon>Stephania</taxon>
    </lineage>
</organism>
<proteinExistence type="predicted"/>